<proteinExistence type="predicted"/>
<name>A0A2I6S3Q1_9RHOO</name>
<feature type="transmembrane region" description="Helical" evidence="2">
    <location>
        <begin position="225"/>
        <end position="243"/>
    </location>
</feature>
<feature type="transmembrane region" description="Helical" evidence="2">
    <location>
        <begin position="326"/>
        <end position="352"/>
    </location>
</feature>
<dbReference type="AlphaFoldDB" id="A0A2I6S3Q1"/>
<keyword evidence="2" id="KW-0812">Transmembrane</keyword>
<feature type="repeat" description="TPR" evidence="1">
    <location>
        <begin position="437"/>
        <end position="470"/>
    </location>
</feature>
<keyword evidence="2" id="KW-1133">Transmembrane helix</keyword>
<feature type="transmembrane region" description="Helical" evidence="2">
    <location>
        <begin position="86"/>
        <end position="109"/>
    </location>
</feature>
<keyword evidence="1" id="KW-0802">TPR repeat</keyword>
<organism evidence="3 4">
    <name type="scientific">Pseudazoarcus pumilus</name>
    <dbReference type="NCBI Taxonomy" id="2067960"/>
    <lineage>
        <taxon>Bacteria</taxon>
        <taxon>Pseudomonadati</taxon>
        <taxon>Pseudomonadota</taxon>
        <taxon>Betaproteobacteria</taxon>
        <taxon>Rhodocyclales</taxon>
        <taxon>Zoogloeaceae</taxon>
        <taxon>Pseudazoarcus</taxon>
    </lineage>
</organism>
<dbReference type="Proteomes" id="UP000242205">
    <property type="component" value="Chromosome"/>
</dbReference>
<dbReference type="KEGG" id="atw:C0099_02390"/>
<dbReference type="PROSITE" id="PS50005">
    <property type="entry name" value="TPR"/>
    <property type="match status" value="1"/>
</dbReference>
<dbReference type="InterPro" id="IPR019734">
    <property type="entry name" value="TPR_rpt"/>
</dbReference>
<gene>
    <name evidence="3" type="ORF">C0099_02390</name>
</gene>
<keyword evidence="4" id="KW-1185">Reference proteome</keyword>
<feature type="transmembrane region" description="Helical" evidence="2">
    <location>
        <begin position="176"/>
        <end position="194"/>
    </location>
</feature>
<protein>
    <recommendedName>
        <fullName evidence="5">Tetratricopeptide repeat protein</fullName>
    </recommendedName>
</protein>
<reference evidence="3 4" key="1">
    <citation type="submission" date="2018-01" db="EMBL/GenBank/DDBJ databases">
        <authorList>
            <person name="Fu G.-Y."/>
        </authorList>
    </citation>
    <scope>NUCLEOTIDE SEQUENCE [LARGE SCALE GENOMIC DNA]</scope>
    <source>
        <strain evidence="3 4">SY39</strain>
    </source>
</reference>
<dbReference type="EMBL" id="CP025682">
    <property type="protein sequence ID" value="AUN93891.1"/>
    <property type="molecule type" value="Genomic_DNA"/>
</dbReference>
<evidence type="ECO:0000256" key="2">
    <source>
        <dbReference type="SAM" id="Phobius"/>
    </source>
</evidence>
<keyword evidence="2" id="KW-0472">Membrane</keyword>
<feature type="transmembrane region" description="Helical" evidence="2">
    <location>
        <begin position="200"/>
        <end position="218"/>
    </location>
</feature>
<feature type="transmembrane region" description="Helical" evidence="2">
    <location>
        <begin position="151"/>
        <end position="169"/>
    </location>
</feature>
<evidence type="ECO:0008006" key="5">
    <source>
        <dbReference type="Google" id="ProtNLM"/>
    </source>
</evidence>
<accession>A0A2I6S3Q1</accession>
<evidence type="ECO:0000313" key="4">
    <source>
        <dbReference type="Proteomes" id="UP000242205"/>
    </source>
</evidence>
<sequence>MLESRIVRFLVACAALVLLWWVYAPALTGAQFYDDFGNLEGLNRVTTPEAQKQFVFGGKSGPLGRPVALATFLPHASGWPANGPEILAVNVGIHVANVALVGVLGYLCLGLAGFGGPARRSWIAFGAAFLWGAMPLLASTSLIIIQRMTSLAAFFSLLGLIGFVAAYRLQAARPLLGFVLQFGALGAGTLLAMYTKENGALTPLFALVIHTLLAPKTLTDRRLAFLQTLLLWSALIAILAYLSPFNREWFTVSERRGWSGYERLQTQMVVLWEYVRAAFLPLPSLYSPFHDHRSVDYTGWPALLGFLAWAGVVALCVWLKRTKAVVWPLFAVMWFLIGHLLESTIVMLEIYFEHRNYLPLYGACLALAVGAASVQGALKRIGPMLFGAYAAIQLAVLLALTTFWGDPDRSAELWAHENPASSRASVHLALRAIDATPEQIADLNFEFIQMGRYERAIQIFDRTLESCPQCMGIRLQALLYSCLIYPSSEQEERMEAALENVRNARQPRMTAIVAFRLRELINSDRCRGVSRESLLSVVEQLDENVLFRIEHVRARLLFLAAALEEDVGNPQRRDEFLDRAENVFAAAVPVLQYQVYSSIREGRFDDALAAVARRRPLVGLTSGALTASLLDGLEREIAQARSEAVNEQS</sequence>
<feature type="transmembrane region" description="Helical" evidence="2">
    <location>
        <begin position="385"/>
        <end position="405"/>
    </location>
</feature>
<evidence type="ECO:0000313" key="3">
    <source>
        <dbReference type="EMBL" id="AUN93891.1"/>
    </source>
</evidence>
<evidence type="ECO:0000256" key="1">
    <source>
        <dbReference type="PROSITE-ProRule" id="PRU00339"/>
    </source>
</evidence>
<dbReference type="RefSeq" id="WP_102245965.1">
    <property type="nucleotide sequence ID" value="NZ_CP025682.1"/>
</dbReference>
<feature type="transmembrane region" description="Helical" evidence="2">
    <location>
        <begin position="121"/>
        <end position="145"/>
    </location>
</feature>
<dbReference type="OrthoDB" id="8566379at2"/>
<feature type="transmembrane region" description="Helical" evidence="2">
    <location>
        <begin position="358"/>
        <end position="378"/>
    </location>
</feature>
<feature type="transmembrane region" description="Helical" evidence="2">
    <location>
        <begin position="297"/>
        <end position="319"/>
    </location>
</feature>